<dbReference type="RefSeq" id="WP_179588172.1">
    <property type="nucleotide sequence ID" value="NZ_JACBYR010000001.1"/>
</dbReference>
<comment type="caution">
    <text evidence="1">The sequence shown here is derived from an EMBL/GenBank/DDBJ whole genome shotgun (WGS) entry which is preliminary data.</text>
</comment>
<accession>A0A7Y9IWQ5</accession>
<organism evidence="1 2">
    <name type="scientific">Pigmentiphaga litoralis</name>
    <dbReference type="NCBI Taxonomy" id="516702"/>
    <lineage>
        <taxon>Bacteria</taxon>
        <taxon>Pseudomonadati</taxon>
        <taxon>Pseudomonadota</taxon>
        <taxon>Betaproteobacteria</taxon>
        <taxon>Burkholderiales</taxon>
        <taxon>Alcaligenaceae</taxon>
        <taxon>Pigmentiphaga</taxon>
    </lineage>
</organism>
<sequence>MTNQTAAGNTPVVDGTGVRFTLFHDTRGPVVVEIARSTLRRIFQARSDAPDDLLDAYVNHQARIHQVATVKVPSDGMLLLSDGDFASNPPNPSHS</sequence>
<gene>
    <name evidence="1" type="ORF">FHW18_003762</name>
</gene>
<proteinExistence type="predicted"/>
<evidence type="ECO:0008006" key="3">
    <source>
        <dbReference type="Google" id="ProtNLM"/>
    </source>
</evidence>
<dbReference type="AlphaFoldDB" id="A0A7Y9IWQ5"/>
<name>A0A7Y9IWQ5_9BURK</name>
<dbReference type="Proteomes" id="UP000542125">
    <property type="component" value="Unassembled WGS sequence"/>
</dbReference>
<keyword evidence="2" id="KW-1185">Reference proteome</keyword>
<evidence type="ECO:0000313" key="1">
    <source>
        <dbReference type="EMBL" id="NYE84491.1"/>
    </source>
</evidence>
<dbReference type="EMBL" id="JACBYR010000001">
    <property type="protein sequence ID" value="NYE84491.1"/>
    <property type="molecule type" value="Genomic_DNA"/>
</dbReference>
<protein>
    <recommendedName>
        <fullName evidence="3">DUF1488 family protein</fullName>
    </recommendedName>
</protein>
<evidence type="ECO:0000313" key="2">
    <source>
        <dbReference type="Proteomes" id="UP000542125"/>
    </source>
</evidence>
<reference evidence="1 2" key="1">
    <citation type="submission" date="2020-07" db="EMBL/GenBank/DDBJ databases">
        <title>Genomic Encyclopedia of Type Strains, Phase IV (KMG-V): Genome sequencing to study the core and pangenomes of soil and plant-associated prokaryotes.</title>
        <authorList>
            <person name="Whitman W."/>
        </authorList>
    </citation>
    <scope>NUCLEOTIDE SEQUENCE [LARGE SCALE GENOMIC DNA]</scope>
    <source>
        <strain evidence="1 2">SAS40</strain>
    </source>
</reference>